<evidence type="ECO:0000256" key="4">
    <source>
        <dbReference type="ARBA" id="ARBA00022989"/>
    </source>
</evidence>
<keyword evidence="5 7" id="KW-0472">Membrane</keyword>
<keyword evidence="8" id="KW-1185">Reference proteome</keyword>
<dbReference type="PANTHER" id="PTHR13999">
    <property type="entry name" value="INTERFERON INDUCIBLE TRANSMEMBRANE PROTEIN"/>
    <property type="match status" value="1"/>
</dbReference>
<keyword evidence="3 7" id="KW-0812">Transmembrane</keyword>
<evidence type="ECO:0000256" key="6">
    <source>
        <dbReference type="SAM" id="MobiDB-lite"/>
    </source>
</evidence>
<feature type="region of interest" description="Disordered" evidence="6">
    <location>
        <begin position="46"/>
        <end position="70"/>
    </location>
</feature>
<dbReference type="Proteomes" id="UP001652663">
    <property type="component" value="Chromosome 29"/>
</dbReference>
<name>A0ABM4RTB5_BOSIN</name>
<proteinExistence type="inferred from homology"/>
<accession>A0ABM4RTB5</accession>
<evidence type="ECO:0000313" key="8">
    <source>
        <dbReference type="Proteomes" id="UP001652663"/>
    </source>
</evidence>
<protein>
    <submittedName>
        <fullName evidence="9">Uncharacterized protein isoform X1</fullName>
    </submittedName>
</protein>
<dbReference type="InterPro" id="IPR007593">
    <property type="entry name" value="CD225/Dispanin_fam"/>
</dbReference>
<organism evidence="8 9">
    <name type="scientific">Bos indicus</name>
    <name type="common">Zebu</name>
    <dbReference type="NCBI Taxonomy" id="9915"/>
    <lineage>
        <taxon>Eukaryota</taxon>
        <taxon>Metazoa</taxon>
        <taxon>Chordata</taxon>
        <taxon>Craniata</taxon>
        <taxon>Vertebrata</taxon>
        <taxon>Euteleostomi</taxon>
        <taxon>Mammalia</taxon>
        <taxon>Eutheria</taxon>
        <taxon>Laurasiatheria</taxon>
        <taxon>Artiodactyla</taxon>
        <taxon>Ruminantia</taxon>
        <taxon>Pecora</taxon>
        <taxon>Bovidae</taxon>
        <taxon>Bovinae</taxon>
        <taxon>Bos</taxon>
    </lineage>
</organism>
<feature type="transmembrane region" description="Helical" evidence="7">
    <location>
        <begin position="235"/>
        <end position="259"/>
    </location>
</feature>
<keyword evidence="4 7" id="KW-1133">Transmembrane helix</keyword>
<feature type="transmembrane region" description="Helical" evidence="7">
    <location>
        <begin position="153"/>
        <end position="175"/>
    </location>
</feature>
<reference evidence="9" key="1">
    <citation type="submission" date="2025-08" db="UniProtKB">
        <authorList>
            <consortium name="RefSeq"/>
        </authorList>
    </citation>
    <scope>IDENTIFICATION</scope>
    <source>
        <tissue evidence="9">Blood</tissue>
    </source>
</reference>
<comment type="similarity">
    <text evidence="2">Belongs to the CD225/Dispanin family.</text>
</comment>
<dbReference type="PANTHER" id="PTHR13999:SF4">
    <property type="entry name" value="INTERFERON-INDUCED TRANSMEMBRANE PROTEIN 3"/>
    <property type="match status" value="1"/>
</dbReference>
<evidence type="ECO:0000256" key="7">
    <source>
        <dbReference type="SAM" id="Phobius"/>
    </source>
</evidence>
<dbReference type="RefSeq" id="XP_070638796.1">
    <property type="nucleotide sequence ID" value="XM_070782695.1"/>
</dbReference>
<evidence type="ECO:0000256" key="1">
    <source>
        <dbReference type="ARBA" id="ARBA00004370"/>
    </source>
</evidence>
<gene>
    <name evidence="9" type="primary">LOC139180656</name>
</gene>
<dbReference type="GeneID" id="139180656"/>
<evidence type="ECO:0000256" key="2">
    <source>
        <dbReference type="ARBA" id="ARBA00006843"/>
    </source>
</evidence>
<dbReference type="InterPro" id="IPR051517">
    <property type="entry name" value="IFITM_antiviral_protein"/>
</dbReference>
<evidence type="ECO:0000256" key="5">
    <source>
        <dbReference type="ARBA" id="ARBA00023136"/>
    </source>
</evidence>
<dbReference type="Pfam" id="PF04505">
    <property type="entry name" value="CD225"/>
    <property type="match status" value="1"/>
</dbReference>
<evidence type="ECO:0000256" key="3">
    <source>
        <dbReference type="ARBA" id="ARBA00022692"/>
    </source>
</evidence>
<evidence type="ECO:0000313" key="9">
    <source>
        <dbReference type="RefSeq" id="XP_070638796.1"/>
    </source>
</evidence>
<sequence>MVRAPGGWGRALGLGSLVRTGTGPGLSVIVGVIELGAEEGGRALGQPRQVQGAGHQQHQEQDRRHQRPHRGQDVVALGFGAETPGCLQISSHLLVSGLRTSSRARSLQHIDLPTQDMLKEENEMAVLGAPQSQAPVTTTVINIPRENSVPDHIVWSLFNTVFLNWCCLGFVAFAYSVKPHQGRRSLHTQLQNTSLVRKRGRCCKDPDPWCSRDRKMVGDITGAQSYASTAKCLNIWALVLGIFLTIGSIVLLIFVYMAAYETALRISGHGGH</sequence>
<comment type="subcellular location">
    <subcellularLocation>
        <location evidence="1">Membrane</location>
    </subcellularLocation>
</comment>